<evidence type="ECO:0000313" key="4">
    <source>
        <dbReference type="Proteomes" id="UP000318053"/>
    </source>
</evidence>
<gene>
    <name evidence="3" type="ORF">CA85_13020</name>
</gene>
<evidence type="ECO:0000313" key="3">
    <source>
        <dbReference type="EMBL" id="TWT74413.1"/>
    </source>
</evidence>
<dbReference type="Gene3D" id="3.40.50.1820">
    <property type="entry name" value="alpha/beta hydrolase"/>
    <property type="match status" value="1"/>
</dbReference>
<dbReference type="InterPro" id="IPR002931">
    <property type="entry name" value="Transglutaminase-like"/>
</dbReference>
<dbReference type="SUPFAM" id="SSF53474">
    <property type="entry name" value="alpha/beta-Hydrolases"/>
    <property type="match status" value="1"/>
</dbReference>
<dbReference type="Proteomes" id="UP000318053">
    <property type="component" value="Unassembled WGS sequence"/>
</dbReference>
<dbReference type="SUPFAM" id="SSF54001">
    <property type="entry name" value="Cysteine proteinases"/>
    <property type="match status" value="1"/>
</dbReference>
<dbReference type="AlphaFoldDB" id="A0A5C5YH84"/>
<feature type="region of interest" description="Disordered" evidence="1">
    <location>
        <begin position="732"/>
        <end position="758"/>
    </location>
</feature>
<dbReference type="InterPro" id="IPR029058">
    <property type="entry name" value="AB_hydrolase_fold"/>
</dbReference>
<dbReference type="Gene3D" id="3.10.620.30">
    <property type="match status" value="1"/>
</dbReference>
<sequence>MIIDSLTYGSRIPYLEKLSPMHESLILKMPDTRPVAEFVWNTPRWGRRASKLWLLLILSMIGMSTSQAAAPDELETQLSAAGENRAELEEALSNVPDAQRGGMEFLIKNMPEADLESLSAEFLLENVDLAYQSRASDPWAESVPLPIFYNDVLPYASINERRDNWRADFRQRFLPLVAEAETASEVAVILNQQIFPLLDVRYSTRRAKADQSPYESIEGSTASCTGLSVLLIDACRAVGVPARFVGTPLWSDGSGNHSWVEIWDDGWHFTGAAEPTGDHLNDGWFIGRAAAATSDDPKHVIYATRFGQSSLSFPCVWAPENDSIPAVDVTQRYVALRRHKVNENASRHALEQTRAWLAMDSDLTSLSRQDFAKVPLTKEDTVTARQILAEKHLAQLRRDRKEEFESGVIRQGEWQMPFSYKTFGEKPADGWSLYISMHGGGGAPKVVNDRQWENQKRLYSLDQGIYVAPRAPSDTWNLWHRDHIDGLLRRLIEDMVAIEDVNWNQVYVMGYSAGGDGVYQIAPRMSDTWAAAAMMAGHPNETSARGLRNVPFALQVGGKDAAYDRNRIAKEWKEKLKKLRADDPDGYEHFVKIYPDKGHWMDREDAVAIEWMSEHTRNPTPNRIVWVQDDVTHSDFYWLAVDEADCQPRCEIIAEVEEQTISVFAEGVERVQVRFDDRIVDLDRPVTIVSDGQILHESLVERTIGELATTLIARGDPNLAFPASVTVELPIPSAQAPLDDEGDAVNSPNATSADQGDE</sequence>
<feature type="compositionally biased region" description="Polar residues" evidence="1">
    <location>
        <begin position="746"/>
        <end position="758"/>
    </location>
</feature>
<evidence type="ECO:0000256" key="1">
    <source>
        <dbReference type="SAM" id="MobiDB-lite"/>
    </source>
</evidence>
<protein>
    <submittedName>
        <fullName evidence="3">Transglutaminase-like superfamily protein</fullName>
    </submittedName>
</protein>
<keyword evidence="4" id="KW-1185">Reference proteome</keyword>
<reference evidence="3 4" key="1">
    <citation type="submission" date="2019-02" db="EMBL/GenBank/DDBJ databases">
        <title>Deep-cultivation of Planctomycetes and their phenomic and genomic characterization uncovers novel biology.</title>
        <authorList>
            <person name="Wiegand S."/>
            <person name="Jogler M."/>
            <person name="Boedeker C."/>
            <person name="Pinto D."/>
            <person name="Vollmers J."/>
            <person name="Rivas-Marin E."/>
            <person name="Kohn T."/>
            <person name="Peeters S.H."/>
            <person name="Heuer A."/>
            <person name="Rast P."/>
            <person name="Oberbeckmann S."/>
            <person name="Bunk B."/>
            <person name="Jeske O."/>
            <person name="Meyerdierks A."/>
            <person name="Storesund J.E."/>
            <person name="Kallscheuer N."/>
            <person name="Luecker S."/>
            <person name="Lage O.M."/>
            <person name="Pohl T."/>
            <person name="Merkel B.J."/>
            <person name="Hornburger P."/>
            <person name="Mueller R.-W."/>
            <person name="Bruemmer F."/>
            <person name="Labrenz M."/>
            <person name="Spormann A.M."/>
            <person name="Op Den Camp H."/>
            <person name="Overmann J."/>
            <person name="Amann R."/>
            <person name="Jetten M.S.M."/>
            <person name="Mascher T."/>
            <person name="Medema M.H."/>
            <person name="Devos D.P."/>
            <person name="Kaster A.-K."/>
            <person name="Ovreas L."/>
            <person name="Rohde M."/>
            <person name="Galperin M.Y."/>
            <person name="Jogler C."/>
        </authorList>
    </citation>
    <scope>NUCLEOTIDE SEQUENCE [LARGE SCALE GENOMIC DNA]</scope>
    <source>
        <strain evidence="3 4">CA85</strain>
    </source>
</reference>
<dbReference type="PANTHER" id="PTHR35532:SF5">
    <property type="entry name" value="CARBOHYDRATE-BINDING DOMAIN-CONTAINING PROTEIN"/>
    <property type="match status" value="1"/>
</dbReference>
<name>A0A5C5YH84_9BACT</name>
<comment type="caution">
    <text evidence="3">The sequence shown here is derived from an EMBL/GenBank/DDBJ whole genome shotgun (WGS) entry which is preliminary data.</text>
</comment>
<dbReference type="RefSeq" id="WP_246112546.1">
    <property type="nucleotide sequence ID" value="NZ_SJPK01000002.1"/>
</dbReference>
<accession>A0A5C5YH84</accession>
<feature type="domain" description="Transglutaminase-like" evidence="2">
    <location>
        <begin position="216"/>
        <end position="274"/>
    </location>
</feature>
<organism evidence="3 4">
    <name type="scientific">Allorhodopirellula solitaria</name>
    <dbReference type="NCBI Taxonomy" id="2527987"/>
    <lineage>
        <taxon>Bacteria</taxon>
        <taxon>Pseudomonadati</taxon>
        <taxon>Planctomycetota</taxon>
        <taxon>Planctomycetia</taxon>
        <taxon>Pirellulales</taxon>
        <taxon>Pirellulaceae</taxon>
        <taxon>Allorhodopirellula</taxon>
    </lineage>
</organism>
<dbReference type="InterPro" id="IPR038765">
    <property type="entry name" value="Papain-like_cys_pep_sf"/>
</dbReference>
<proteinExistence type="predicted"/>
<dbReference type="Pfam" id="PF01841">
    <property type="entry name" value="Transglut_core"/>
    <property type="match status" value="1"/>
</dbReference>
<dbReference type="PANTHER" id="PTHR35532">
    <property type="entry name" value="SIMILAR TO POLYHYDROXYALKANOATE DEPOLYMERASE"/>
    <property type="match status" value="1"/>
</dbReference>
<dbReference type="SMART" id="SM00460">
    <property type="entry name" value="TGc"/>
    <property type="match status" value="1"/>
</dbReference>
<dbReference type="EMBL" id="SJPK01000002">
    <property type="protein sequence ID" value="TWT74413.1"/>
    <property type="molecule type" value="Genomic_DNA"/>
</dbReference>
<evidence type="ECO:0000259" key="2">
    <source>
        <dbReference type="SMART" id="SM00460"/>
    </source>
</evidence>